<dbReference type="PANTHER" id="PTHR21422:SF9">
    <property type="entry name" value="RAB3 GTPASE-ACTIVATING PROTEIN CATALYTIC SUBUNIT"/>
    <property type="match status" value="1"/>
</dbReference>
<comment type="subcellular location">
    <subcellularLocation>
        <location evidence="1">Cytoplasm</location>
    </subcellularLocation>
</comment>
<feature type="domain" description="Rab3GAP catalytic subunit conserved" evidence="6">
    <location>
        <begin position="107"/>
        <end position="245"/>
    </location>
</feature>
<protein>
    <recommendedName>
        <fullName evidence="3">Rab3 GTPase-activating protein catalytic subunit</fullName>
    </recommendedName>
</protein>
<dbReference type="GO" id="GO:0005737">
    <property type="term" value="C:cytoplasm"/>
    <property type="evidence" value="ECO:0007669"/>
    <property type="project" value="UniProtKB-SubCell"/>
</dbReference>
<dbReference type="PANTHER" id="PTHR21422">
    <property type="entry name" value="RAB3 GTPASE-ACTIVATING PROTEIN CATALYTIC SUBUNIT"/>
    <property type="match status" value="1"/>
</dbReference>
<dbReference type="AlphaFoldDB" id="A0A183G7H7"/>
<evidence type="ECO:0000313" key="7">
    <source>
        <dbReference type="Proteomes" id="UP000050761"/>
    </source>
</evidence>
<dbReference type="Pfam" id="PF13890">
    <property type="entry name" value="Rab3-GTPase_cat"/>
    <property type="match status" value="1"/>
</dbReference>
<evidence type="ECO:0000256" key="3">
    <source>
        <dbReference type="ARBA" id="ARBA00015817"/>
    </source>
</evidence>
<keyword evidence="5" id="KW-0963">Cytoplasm</keyword>
<evidence type="ECO:0000259" key="6">
    <source>
        <dbReference type="Pfam" id="PF13890"/>
    </source>
</evidence>
<comment type="similarity">
    <text evidence="2">Belongs to the Rab3-GAP catalytic subunit family.</text>
</comment>
<evidence type="ECO:0000256" key="2">
    <source>
        <dbReference type="ARBA" id="ARBA00008856"/>
    </source>
</evidence>
<evidence type="ECO:0000256" key="4">
    <source>
        <dbReference type="ARBA" id="ARBA00022468"/>
    </source>
</evidence>
<organism evidence="7 8">
    <name type="scientific">Heligmosomoides polygyrus</name>
    <name type="common">Parasitic roundworm</name>
    <dbReference type="NCBI Taxonomy" id="6339"/>
    <lineage>
        <taxon>Eukaryota</taxon>
        <taxon>Metazoa</taxon>
        <taxon>Ecdysozoa</taxon>
        <taxon>Nematoda</taxon>
        <taxon>Chromadorea</taxon>
        <taxon>Rhabditida</taxon>
        <taxon>Rhabditina</taxon>
        <taxon>Rhabditomorpha</taxon>
        <taxon>Strongyloidea</taxon>
        <taxon>Heligmosomidae</taxon>
        <taxon>Heligmosomoides</taxon>
    </lineage>
</organism>
<proteinExistence type="inferred from homology"/>
<reference evidence="8" key="1">
    <citation type="submission" date="2019-09" db="UniProtKB">
        <authorList>
            <consortium name="WormBaseParasite"/>
        </authorList>
    </citation>
    <scope>IDENTIFICATION</scope>
</reference>
<evidence type="ECO:0000313" key="8">
    <source>
        <dbReference type="WBParaSite" id="HPBE_0001774301-mRNA-1"/>
    </source>
</evidence>
<dbReference type="GO" id="GO:0005096">
    <property type="term" value="F:GTPase activator activity"/>
    <property type="evidence" value="ECO:0007669"/>
    <property type="project" value="UniProtKB-KW"/>
</dbReference>
<keyword evidence="7" id="KW-1185">Reference proteome</keyword>
<dbReference type="InterPro" id="IPR026147">
    <property type="entry name" value="Rab3GAP1_conserved"/>
</dbReference>
<accession>A0A183G7H7</accession>
<dbReference type="WBParaSite" id="HPBE_0001774301-mRNA-1">
    <property type="protein sequence ID" value="HPBE_0001774301-mRNA-1"/>
    <property type="gene ID" value="HPBE_0001774301"/>
</dbReference>
<name>A0A183G7H7_HELPZ</name>
<evidence type="ECO:0000256" key="1">
    <source>
        <dbReference type="ARBA" id="ARBA00004496"/>
    </source>
</evidence>
<evidence type="ECO:0000256" key="5">
    <source>
        <dbReference type="ARBA" id="ARBA00022490"/>
    </source>
</evidence>
<keyword evidence="4" id="KW-0343">GTPase activation</keyword>
<dbReference type="Proteomes" id="UP000050761">
    <property type="component" value="Unassembled WGS sequence"/>
</dbReference>
<dbReference type="InterPro" id="IPR045700">
    <property type="entry name" value="Rab3GAP1"/>
</dbReference>
<sequence>LRQNKWTPPNSLTWRFAMAFANASMDSVYGPCAYAQVWLEFVNHLRNYYDSTKDFDVTQPNLSHCLLHQKIEMLQCCISAKRRSFIGSTDEFFDAQSDQSDEEMSDDSRLHLFGELRLLKHDDIPLYVPITQDRSPMTEDMVDEYANYLSSLSDGEARVRAQLDVLYSDMQAFKAANPMCCLEDFIRWHSPKDWIEEEECLSERMQLPDNTWVKCWNDAMPIPVVNQARLFNESKIAEEILSLLENATVTQMVDLLRPVLFVSAVVQLVQKGWASLLSTIVQLYIGKRLLTNVSFR</sequence>